<keyword evidence="1" id="KW-0812">Transmembrane</keyword>
<gene>
    <name evidence="2" type="ORF">Q5Y73_23085</name>
</gene>
<dbReference type="RefSeq" id="WP_305994288.1">
    <property type="nucleotide sequence ID" value="NZ_JAVAMP010000022.1"/>
</dbReference>
<accession>A0ABT9J5T7</accession>
<evidence type="ECO:0000313" key="3">
    <source>
        <dbReference type="Proteomes" id="UP001231941"/>
    </source>
</evidence>
<dbReference type="EMBL" id="JAVAMP010000022">
    <property type="protein sequence ID" value="MDP5276986.1"/>
    <property type="molecule type" value="Genomic_DNA"/>
</dbReference>
<keyword evidence="3" id="KW-1185">Reference proteome</keyword>
<feature type="transmembrane region" description="Helical" evidence="1">
    <location>
        <begin position="61"/>
        <end position="84"/>
    </location>
</feature>
<name>A0ABT9J5T7_9BACL</name>
<evidence type="ECO:0000313" key="2">
    <source>
        <dbReference type="EMBL" id="MDP5276986.1"/>
    </source>
</evidence>
<protein>
    <submittedName>
        <fullName evidence="2">Uncharacterized protein</fullName>
    </submittedName>
</protein>
<dbReference type="Proteomes" id="UP001231941">
    <property type="component" value="Unassembled WGS sequence"/>
</dbReference>
<organism evidence="2 3">
    <name type="scientific">Chengkuizengella axinellae</name>
    <dbReference type="NCBI Taxonomy" id="3064388"/>
    <lineage>
        <taxon>Bacteria</taxon>
        <taxon>Bacillati</taxon>
        <taxon>Bacillota</taxon>
        <taxon>Bacilli</taxon>
        <taxon>Bacillales</taxon>
        <taxon>Paenibacillaceae</taxon>
        <taxon>Chengkuizengella</taxon>
    </lineage>
</organism>
<keyword evidence="1" id="KW-0472">Membrane</keyword>
<comment type="caution">
    <text evidence="2">The sequence shown here is derived from an EMBL/GenBank/DDBJ whole genome shotgun (WGS) entry which is preliminary data.</text>
</comment>
<proteinExistence type="predicted"/>
<keyword evidence="1" id="KW-1133">Transmembrane helix</keyword>
<sequence>MFRKTQKSNPQQFEDLDQHLNSIPILKPSSNFVDNIMKQTNLIESKKKLNIQKQMKQKNEAIHFIIASAATYFFISEGIFSIYYQMNPEQFSMEVTETVNGAILYGSELMNMISAKFSQVFHQ</sequence>
<evidence type="ECO:0000256" key="1">
    <source>
        <dbReference type="SAM" id="Phobius"/>
    </source>
</evidence>
<reference evidence="2 3" key="1">
    <citation type="submission" date="2023-08" db="EMBL/GenBank/DDBJ databases">
        <authorList>
            <person name="Park J.-S."/>
        </authorList>
    </citation>
    <scope>NUCLEOTIDE SEQUENCE [LARGE SCALE GENOMIC DNA]</scope>
    <source>
        <strain evidence="2 3">2205SS18-9</strain>
    </source>
</reference>